<protein>
    <recommendedName>
        <fullName evidence="2">Nop domain-containing protein</fullName>
    </recommendedName>
</protein>
<dbReference type="Gene3D" id="1.10.287.660">
    <property type="entry name" value="Helix hairpin bin"/>
    <property type="match status" value="1"/>
</dbReference>
<dbReference type="GO" id="GO:0030515">
    <property type="term" value="F:snoRNA binding"/>
    <property type="evidence" value="ECO:0007669"/>
    <property type="project" value="InterPro"/>
</dbReference>
<evidence type="ECO:0000313" key="3">
    <source>
        <dbReference type="EMBL" id="HIF37368.1"/>
    </source>
</evidence>
<dbReference type="Pfam" id="PF01798">
    <property type="entry name" value="Nop"/>
    <property type="match status" value="1"/>
</dbReference>
<evidence type="ECO:0000256" key="1">
    <source>
        <dbReference type="SAM" id="MobiDB-lite"/>
    </source>
</evidence>
<dbReference type="InterPro" id="IPR029012">
    <property type="entry name" value="Helix_hairpin_bin_sf"/>
</dbReference>
<gene>
    <name evidence="3" type="ORF">EYQ70_03045</name>
</gene>
<dbReference type="Gene3D" id="1.10.246.90">
    <property type="entry name" value="Nop domain"/>
    <property type="match status" value="1"/>
</dbReference>
<accession>A0A7J4GS64</accession>
<dbReference type="InterPro" id="IPR036070">
    <property type="entry name" value="Nop_dom_sf"/>
</dbReference>
<dbReference type="AlphaFoldDB" id="A0A7J4GS64"/>
<feature type="domain" description="Nop" evidence="2">
    <location>
        <begin position="141"/>
        <end position="239"/>
    </location>
</feature>
<dbReference type="InterPro" id="IPR002687">
    <property type="entry name" value="Nop_dom"/>
</dbReference>
<feature type="region of interest" description="Disordered" evidence="1">
    <location>
        <begin position="193"/>
        <end position="218"/>
    </location>
</feature>
<dbReference type="PANTHER" id="PTHR10894:SF0">
    <property type="entry name" value="NUCLEOLAR PROTEIN 56"/>
    <property type="match status" value="1"/>
</dbReference>
<evidence type="ECO:0000313" key="4">
    <source>
        <dbReference type="Proteomes" id="UP000585802"/>
    </source>
</evidence>
<dbReference type="PANTHER" id="PTHR10894">
    <property type="entry name" value="NUCLEOLAR PROTEIN 5 NUCLEOLAR PROTEIN NOP5 NOP58"/>
    <property type="match status" value="1"/>
</dbReference>
<dbReference type="Proteomes" id="UP000585802">
    <property type="component" value="Unassembled WGS sequence"/>
</dbReference>
<dbReference type="GO" id="GO:0031428">
    <property type="term" value="C:box C/D methylation guide snoRNP complex"/>
    <property type="evidence" value="ECO:0007669"/>
    <property type="project" value="InterPro"/>
</dbReference>
<comment type="caution">
    <text evidence="3">The sequence shown here is derived from an EMBL/GenBank/DDBJ whole genome shotgun (WGS) entry which is preliminary data.</text>
</comment>
<organism evidence="3 4">
    <name type="scientific">Marine Group III euryarchaeote</name>
    <dbReference type="NCBI Taxonomy" id="2173149"/>
    <lineage>
        <taxon>Archaea</taxon>
        <taxon>Methanobacteriati</taxon>
        <taxon>Thermoplasmatota</taxon>
        <taxon>Thermoplasmata</taxon>
        <taxon>Candidatus Thermoprofundales</taxon>
    </lineage>
</organism>
<proteinExistence type="predicted"/>
<dbReference type="PROSITE" id="PS51358">
    <property type="entry name" value="NOP"/>
    <property type="match status" value="1"/>
</dbReference>
<sequence length="239" mass="26630">MLATNTLSGKEKDLLRLSQVLEECSSNSSKDFNFKDIPLDKLRKASIIQAKKAIQKSLTPDKNLIQSIEALDDAHTTFNLMSERFTTWYSQLTGSPRSRLEKILQKTDLPLQMIPLKKYILSTKDLISQLSSYLDSESPKIFSNLVDILGTQLAVRIVSLAGDLSRLARMPASTIQLLGAEKALFRHMTDGSPPPKHGVLYQHPKVKKANGKDKGRTSRKIAGKVAIASKLDYYGDKNE</sequence>
<evidence type="ECO:0000259" key="2">
    <source>
        <dbReference type="PROSITE" id="PS51358"/>
    </source>
</evidence>
<reference evidence="4" key="1">
    <citation type="journal article" date="2019" name="bioRxiv">
        <title>Genome diversification in globally distributed novel marine Proteobacteria is linked to environmental adaptation.</title>
        <authorList>
            <person name="Zhou Z."/>
            <person name="Tran P.Q."/>
            <person name="Kieft K."/>
            <person name="Anantharaman K."/>
        </authorList>
    </citation>
    <scope>NUCLEOTIDE SEQUENCE [LARGE SCALE GENOMIC DNA]</scope>
</reference>
<dbReference type="InterPro" id="IPR042239">
    <property type="entry name" value="Nop_C"/>
</dbReference>
<name>A0A7J4GS64_9ARCH</name>
<dbReference type="SUPFAM" id="SSF89124">
    <property type="entry name" value="Nop domain"/>
    <property type="match status" value="1"/>
</dbReference>
<dbReference type="EMBL" id="DUCX01000040">
    <property type="protein sequence ID" value="HIF37368.1"/>
    <property type="molecule type" value="Genomic_DNA"/>
</dbReference>
<dbReference type="InterPro" id="IPR045056">
    <property type="entry name" value="Nop56/Nop58"/>
</dbReference>